<name>A0A4S4B5X2_9RHOO</name>
<dbReference type="EMBL" id="SSOC01000002">
    <property type="protein sequence ID" value="THF66377.1"/>
    <property type="molecule type" value="Genomic_DNA"/>
</dbReference>
<keyword evidence="3" id="KW-1185">Reference proteome</keyword>
<proteinExistence type="predicted"/>
<feature type="region of interest" description="Disordered" evidence="1">
    <location>
        <begin position="1"/>
        <end position="94"/>
    </location>
</feature>
<feature type="compositionally biased region" description="Low complexity" evidence="1">
    <location>
        <begin position="32"/>
        <end position="49"/>
    </location>
</feature>
<organism evidence="2 3">
    <name type="scientific">Pseudothauera nasutitermitis</name>
    <dbReference type="NCBI Taxonomy" id="2565930"/>
    <lineage>
        <taxon>Bacteria</taxon>
        <taxon>Pseudomonadati</taxon>
        <taxon>Pseudomonadota</taxon>
        <taxon>Betaproteobacteria</taxon>
        <taxon>Rhodocyclales</taxon>
        <taxon>Zoogloeaceae</taxon>
        <taxon>Pseudothauera</taxon>
    </lineage>
</organism>
<dbReference type="Proteomes" id="UP000308430">
    <property type="component" value="Unassembled WGS sequence"/>
</dbReference>
<reference evidence="2 3" key="1">
    <citation type="submission" date="2019-04" db="EMBL/GenBank/DDBJ databases">
        <title>Azoarcus nasutitermitis sp. nov. isolated from termite nest.</title>
        <authorList>
            <person name="Lin S.-Y."/>
            <person name="Hameed A."/>
            <person name="Hsu Y.-H."/>
            <person name="Young C.-C."/>
        </authorList>
    </citation>
    <scope>NUCLEOTIDE SEQUENCE [LARGE SCALE GENOMIC DNA]</scope>
    <source>
        <strain evidence="2 3">CC-YHH838</strain>
    </source>
</reference>
<sequence>MQRLPRRCSRGGGIKGRQAQRGGDGRTAFPWSASEARSAAGAKASAPGAAEKRRVAPKDNAPDVAAISAQSSPATARSRRVQRTRMAACPRSGR</sequence>
<dbReference type="AlphaFoldDB" id="A0A4S4B5X2"/>
<evidence type="ECO:0000313" key="3">
    <source>
        <dbReference type="Proteomes" id="UP000308430"/>
    </source>
</evidence>
<gene>
    <name evidence="2" type="ORF">E6C76_05920</name>
</gene>
<accession>A0A4S4B5X2</accession>
<protein>
    <submittedName>
        <fullName evidence="2">Uncharacterized protein</fullName>
    </submittedName>
</protein>
<evidence type="ECO:0000313" key="2">
    <source>
        <dbReference type="EMBL" id="THF66377.1"/>
    </source>
</evidence>
<comment type="caution">
    <text evidence="2">The sequence shown here is derived from an EMBL/GenBank/DDBJ whole genome shotgun (WGS) entry which is preliminary data.</text>
</comment>
<feature type="compositionally biased region" description="Basic and acidic residues" evidence="1">
    <location>
        <begin position="50"/>
        <end position="61"/>
    </location>
</feature>
<evidence type="ECO:0000256" key="1">
    <source>
        <dbReference type="SAM" id="MobiDB-lite"/>
    </source>
</evidence>